<dbReference type="Pfam" id="PF16976">
    <property type="entry name" value="RcpC"/>
    <property type="match status" value="1"/>
</dbReference>
<evidence type="ECO:0000313" key="3">
    <source>
        <dbReference type="EMBL" id="OJS99814.1"/>
    </source>
</evidence>
<dbReference type="InterPro" id="IPR031571">
    <property type="entry name" value="RcpC_dom"/>
</dbReference>
<dbReference type="EMBL" id="MPKY01000001">
    <property type="protein sequence ID" value="OJS99814.1"/>
    <property type="molecule type" value="Genomic_DNA"/>
</dbReference>
<dbReference type="AlphaFoldDB" id="A0A1M2UWV3"/>
<evidence type="ECO:0000259" key="2">
    <source>
        <dbReference type="Pfam" id="PF16976"/>
    </source>
</evidence>
<name>A0A1M2UWV3_MARNT</name>
<organism evidence="3 4">
    <name type="scientific">Marinobacter nauticus</name>
    <name type="common">Marinobacter hydrocarbonoclasticus</name>
    <name type="synonym">Marinobacter aquaeolei</name>
    <dbReference type="NCBI Taxonomy" id="2743"/>
    <lineage>
        <taxon>Bacteria</taxon>
        <taxon>Pseudomonadati</taxon>
        <taxon>Pseudomonadota</taxon>
        <taxon>Gammaproteobacteria</taxon>
        <taxon>Pseudomonadales</taxon>
        <taxon>Marinobacteraceae</taxon>
        <taxon>Marinobacter</taxon>
    </lineage>
</organism>
<dbReference type="Proteomes" id="UP000183986">
    <property type="component" value="Unassembled WGS sequence"/>
</dbReference>
<dbReference type="OrthoDB" id="2037472at2"/>
<comment type="caution">
    <text evidence="3">The sequence shown here is derived from an EMBL/GenBank/DDBJ whole genome shotgun (WGS) entry which is preliminary data.</text>
</comment>
<feature type="region of interest" description="Disordered" evidence="1">
    <location>
        <begin position="262"/>
        <end position="311"/>
    </location>
</feature>
<evidence type="ECO:0000313" key="4">
    <source>
        <dbReference type="Proteomes" id="UP000183986"/>
    </source>
</evidence>
<accession>A0A1M2UWV3</accession>
<sequence>MRSRFIYALPSIFLALTAIALAIYGLMLAPSAPPPGSQQREQQAAEADAQSQLETYTYVISRQQLKPGDTLSAEEVTLFETTTELDDALLADALIYEMPVTRRVRAGEIITESAFAQATRLQPLVDEGMRAVALELTPLTSIGGLVMPGDHLDIYGNFKADSDIEPVTVEILSKVEVLAVQGAVDPSEEQNNDAQRRNQTLVLSVPQDEVPRLLLASAESRLSFVATSADQRPVAESAVPEREGELVVREDVEPMPHLAFLNEIRPVRDEPDAEEAGSQPARNVAPDEEARPEGRQVQIFEGSSTRSVYVQ</sequence>
<dbReference type="RefSeq" id="WP_072676782.1">
    <property type="nucleotide sequence ID" value="NZ_MPKY01000001.1"/>
</dbReference>
<proteinExistence type="predicted"/>
<gene>
    <name evidence="3" type="ORF">BEE62_06755</name>
</gene>
<dbReference type="NCBIfam" id="TIGR03177">
    <property type="entry name" value="pilus_cpaB"/>
    <property type="match status" value="1"/>
</dbReference>
<feature type="domain" description="Flp pilus assembly protein RcpC/CpaB" evidence="2">
    <location>
        <begin position="122"/>
        <end position="225"/>
    </location>
</feature>
<keyword evidence="4" id="KW-1185">Reference proteome</keyword>
<feature type="compositionally biased region" description="Polar residues" evidence="1">
    <location>
        <begin position="301"/>
        <end position="311"/>
    </location>
</feature>
<reference evidence="3" key="1">
    <citation type="submission" date="2016-11" db="EMBL/GenBank/DDBJ databases">
        <title>Draft Genome Sequence of Marinobacter hydrocarbonoclasticus strain STW2, a polyaromatic aromatic hydrocarbon degrading and denitrifying bacterium from rhizosphere of Seagrass Enhalus acodoides.</title>
        <authorList>
            <person name="Ling J."/>
            <person name="Dong J."/>
        </authorList>
    </citation>
    <scope>NUCLEOTIDE SEQUENCE [LARGE SCALE GENOMIC DNA]</scope>
    <source>
        <strain evidence="3">STW2</strain>
    </source>
</reference>
<protein>
    <submittedName>
        <fullName evidence="3">Flp pilus assembly protein CpaB</fullName>
    </submittedName>
</protein>
<evidence type="ECO:0000256" key="1">
    <source>
        <dbReference type="SAM" id="MobiDB-lite"/>
    </source>
</evidence>
<dbReference type="InterPro" id="IPR017592">
    <property type="entry name" value="Pilus_assmbl_Flp-typ_CpaB"/>
</dbReference>